<evidence type="ECO:0000313" key="1">
    <source>
        <dbReference type="EMBL" id="PRP90457.1"/>
    </source>
</evidence>
<organism evidence="1 2">
    <name type="scientific">Enhygromyxa salina</name>
    <dbReference type="NCBI Taxonomy" id="215803"/>
    <lineage>
        <taxon>Bacteria</taxon>
        <taxon>Pseudomonadati</taxon>
        <taxon>Myxococcota</taxon>
        <taxon>Polyangia</taxon>
        <taxon>Nannocystales</taxon>
        <taxon>Nannocystaceae</taxon>
        <taxon>Enhygromyxa</taxon>
    </lineage>
</organism>
<evidence type="ECO:0000313" key="2">
    <source>
        <dbReference type="Proteomes" id="UP000237968"/>
    </source>
</evidence>
<keyword evidence="2" id="KW-1185">Reference proteome</keyword>
<dbReference type="RefSeq" id="WP_106395639.1">
    <property type="nucleotide sequence ID" value="NZ_PVNK01000281.1"/>
</dbReference>
<name>A0A2S9XC80_9BACT</name>
<gene>
    <name evidence="1" type="ORF">ENSA5_64710</name>
</gene>
<accession>A0A2S9XC80</accession>
<protein>
    <submittedName>
        <fullName evidence="1">Uncharacterized protein</fullName>
    </submittedName>
</protein>
<reference evidence="1 2" key="1">
    <citation type="submission" date="2018-03" db="EMBL/GenBank/DDBJ databases">
        <title>Draft Genome Sequences of the Obligatory Marine Myxobacteria Enhygromyxa salina SWB005.</title>
        <authorList>
            <person name="Poehlein A."/>
            <person name="Moghaddam J.A."/>
            <person name="Harms H."/>
            <person name="Alanjari M."/>
            <person name="Koenig G.M."/>
            <person name="Daniel R."/>
            <person name="Schaeberle T.F."/>
        </authorList>
    </citation>
    <scope>NUCLEOTIDE SEQUENCE [LARGE SCALE GENOMIC DNA]</scope>
    <source>
        <strain evidence="1 2">SWB005</strain>
    </source>
</reference>
<comment type="caution">
    <text evidence="1">The sequence shown here is derived from an EMBL/GenBank/DDBJ whole genome shotgun (WGS) entry which is preliminary data.</text>
</comment>
<proteinExistence type="predicted"/>
<sequence>MPDPQDDRRYLELPPGFVVLRENKLDPDEGRGDRWGCRGIVSSRSVIRSGMWSAWVLDAVDLGQSAQVDCQELMRGVGRHDLLVVGHQDLIPDEDKRLGRI</sequence>
<dbReference type="EMBL" id="PVNK01000281">
    <property type="protein sequence ID" value="PRP90457.1"/>
    <property type="molecule type" value="Genomic_DNA"/>
</dbReference>
<dbReference type="Proteomes" id="UP000237968">
    <property type="component" value="Unassembled WGS sequence"/>
</dbReference>
<dbReference type="AlphaFoldDB" id="A0A2S9XC80"/>